<dbReference type="InterPro" id="IPR000835">
    <property type="entry name" value="HTH_MarR-typ"/>
</dbReference>
<proteinExistence type="predicted"/>
<dbReference type="PRINTS" id="PR00598">
    <property type="entry name" value="HTHMARR"/>
</dbReference>
<evidence type="ECO:0000256" key="2">
    <source>
        <dbReference type="ARBA" id="ARBA00023125"/>
    </source>
</evidence>
<dbReference type="RefSeq" id="WP_343856618.1">
    <property type="nucleotide sequence ID" value="NZ_BAAACX010000004.1"/>
</dbReference>
<evidence type="ECO:0000256" key="3">
    <source>
        <dbReference type="ARBA" id="ARBA00023163"/>
    </source>
</evidence>
<dbReference type="PANTHER" id="PTHR42756">
    <property type="entry name" value="TRANSCRIPTIONAL REGULATOR, MARR"/>
    <property type="match status" value="1"/>
</dbReference>
<dbReference type="InterPro" id="IPR036390">
    <property type="entry name" value="WH_DNA-bd_sf"/>
</dbReference>
<dbReference type="PROSITE" id="PS50995">
    <property type="entry name" value="HTH_MARR_2"/>
    <property type="match status" value="1"/>
</dbReference>
<evidence type="ECO:0000313" key="5">
    <source>
        <dbReference type="EMBL" id="GAA0375289.1"/>
    </source>
</evidence>
<keyword evidence="1" id="KW-0805">Transcription regulation</keyword>
<feature type="domain" description="HTH marR-type" evidence="4">
    <location>
        <begin position="8"/>
        <end position="146"/>
    </location>
</feature>
<dbReference type="PANTHER" id="PTHR42756:SF1">
    <property type="entry name" value="TRANSCRIPTIONAL REPRESSOR OF EMRAB OPERON"/>
    <property type="match status" value="1"/>
</dbReference>
<evidence type="ECO:0000313" key="6">
    <source>
        <dbReference type="Proteomes" id="UP001500340"/>
    </source>
</evidence>
<dbReference type="Gene3D" id="1.10.10.10">
    <property type="entry name" value="Winged helix-like DNA-binding domain superfamily/Winged helix DNA-binding domain"/>
    <property type="match status" value="1"/>
</dbReference>
<protein>
    <submittedName>
        <fullName evidence="5">MarR family transcriptional regulator</fullName>
    </submittedName>
</protein>
<keyword evidence="3" id="KW-0804">Transcription</keyword>
<evidence type="ECO:0000256" key="1">
    <source>
        <dbReference type="ARBA" id="ARBA00023015"/>
    </source>
</evidence>
<keyword evidence="6" id="KW-1185">Reference proteome</keyword>
<gene>
    <name evidence="5" type="ORF">GCM10008933_02980</name>
</gene>
<dbReference type="EMBL" id="BAAACX010000004">
    <property type="protein sequence ID" value="GAA0375289.1"/>
    <property type="molecule type" value="Genomic_DNA"/>
</dbReference>
<keyword evidence="2" id="KW-0238">DNA-binding</keyword>
<accession>A0ABN0XWX9</accession>
<name>A0ABN0XWX9_9BACL</name>
<dbReference type="Pfam" id="PF01047">
    <property type="entry name" value="MarR"/>
    <property type="match status" value="1"/>
</dbReference>
<dbReference type="InterPro" id="IPR036388">
    <property type="entry name" value="WH-like_DNA-bd_sf"/>
</dbReference>
<dbReference type="Proteomes" id="UP001500340">
    <property type="component" value="Unassembled WGS sequence"/>
</dbReference>
<reference evidence="5 6" key="1">
    <citation type="journal article" date="2019" name="Int. J. Syst. Evol. Microbiol.">
        <title>The Global Catalogue of Microorganisms (GCM) 10K type strain sequencing project: providing services to taxonomists for standard genome sequencing and annotation.</title>
        <authorList>
            <consortium name="The Broad Institute Genomics Platform"/>
            <consortium name="The Broad Institute Genome Sequencing Center for Infectious Disease"/>
            <person name="Wu L."/>
            <person name="Ma J."/>
        </authorList>
    </citation>
    <scope>NUCLEOTIDE SEQUENCE [LARGE SCALE GENOMIC DNA]</scope>
    <source>
        <strain evidence="5 6">JCM 12774</strain>
    </source>
</reference>
<organism evidence="5 6">
    <name type="scientific">Paenibacillus motobuensis</name>
    <dbReference type="NCBI Taxonomy" id="295324"/>
    <lineage>
        <taxon>Bacteria</taxon>
        <taxon>Bacillati</taxon>
        <taxon>Bacillota</taxon>
        <taxon>Bacilli</taxon>
        <taxon>Bacillales</taxon>
        <taxon>Paenibacillaceae</taxon>
        <taxon>Paenibacillus</taxon>
    </lineage>
</organism>
<comment type="caution">
    <text evidence="5">The sequence shown here is derived from an EMBL/GenBank/DDBJ whole genome shotgun (WGS) entry which is preliminary data.</text>
</comment>
<dbReference type="SUPFAM" id="SSF46785">
    <property type="entry name" value="Winged helix' DNA-binding domain"/>
    <property type="match status" value="1"/>
</dbReference>
<sequence>MNEMNEKNYELRQLVERYMAAYFVLFKKLNVQIGEMIQDEATLDQYQIIDYIATHENGTSTELADAFSVGKSSITAIITRLVDRGIIERTRDVQDRRVVYLSLTERGRMLYSKMQGSIIDMLSTYMGHFTKEEIDSFIKPFEKLAKLVEEGNPGI</sequence>
<evidence type="ECO:0000259" key="4">
    <source>
        <dbReference type="PROSITE" id="PS50995"/>
    </source>
</evidence>
<dbReference type="SMART" id="SM00347">
    <property type="entry name" value="HTH_MARR"/>
    <property type="match status" value="1"/>
</dbReference>